<accession>A0A1C7MNV6</accession>
<dbReference type="EMBL" id="LUGG01000001">
    <property type="protein sequence ID" value="OBZ78543.1"/>
    <property type="molecule type" value="Genomic_DNA"/>
</dbReference>
<organism evidence="1 2">
    <name type="scientific">Grifola frondosa</name>
    <name type="common">Maitake</name>
    <name type="synonym">Polyporus frondosus</name>
    <dbReference type="NCBI Taxonomy" id="5627"/>
    <lineage>
        <taxon>Eukaryota</taxon>
        <taxon>Fungi</taxon>
        <taxon>Dikarya</taxon>
        <taxon>Basidiomycota</taxon>
        <taxon>Agaricomycotina</taxon>
        <taxon>Agaricomycetes</taxon>
        <taxon>Polyporales</taxon>
        <taxon>Grifolaceae</taxon>
        <taxon>Grifola</taxon>
    </lineage>
</organism>
<dbReference type="Proteomes" id="UP000092993">
    <property type="component" value="Unassembled WGS sequence"/>
</dbReference>
<dbReference type="STRING" id="5627.A0A1C7MNV6"/>
<dbReference type="AlphaFoldDB" id="A0A1C7MNV6"/>
<keyword evidence="2" id="KW-1185">Reference proteome</keyword>
<reference evidence="1 2" key="1">
    <citation type="submission" date="2016-03" db="EMBL/GenBank/DDBJ databases">
        <title>Whole genome sequencing of Grifola frondosa 9006-11.</title>
        <authorList>
            <person name="Min B."/>
            <person name="Park H."/>
            <person name="Kim J.-G."/>
            <person name="Cho H."/>
            <person name="Oh Y.-L."/>
            <person name="Kong W.-S."/>
            <person name="Choi I.-G."/>
        </authorList>
    </citation>
    <scope>NUCLEOTIDE SEQUENCE [LARGE SCALE GENOMIC DNA]</scope>
    <source>
        <strain evidence="1 2">9006-11</strain>
    </source>
</reference>
<evidence type="ECO:0000313" key="2">
    <source>
        <dbReference type="Proteomes" id="UP000092993"/>
    </source>
</evidence>
<comment type="caution">
    <text evidence="1">The sequence shown here is derived from an EMBL/GenBank/DDBJ whole genome shotgun (WGS) entry which is preliminary data.</text>
</comment>
<gene>
    <name evidence="1" type="ORF">A0H81_00408</name>
</gene>
<sequence length="351" mass="39326">MATASSHIYERRLYTSQYHHLPMRLIDLPLDILTLIPEHFESLDDLHAIILTSRALYFANSSPTPSLIRHLATSPHSGIQPYPHLFIAIKARVLADWAVQSAANRKSLHAAIITGGPQGVLDLALSISPLTLEDLTFLRTARLTVLDPAIEILEPMCGNIDDILDPDYETACSNVPLSMVNYWIYCDLFYHTIAAPVLCRAARVRAPVPLSNNTRLKWVYQFLPDCPKRSDVDEEYELLNMRHFLQEGLLEILPKQVVTMPPAYRGVFQRCVNHMGLASLKLVVLYEEDISGAAGAPDEIWALATAIEGLSDAALLEAYTRTGVNDDENEDDKVLDWVSLQADISSFWRVH</sequence>
<protein>
    <submittedName>
        <fullName evidence="1">Uncharacterized protein</fullName>
    </submittedName>
</protein>
<dbReference type="OrthoDB" id="2747697at2759"/>
<proteinExistence type="predicted"/>
<name>A0A1C7MNV6_GRIFR</name>
<evidence type="ECO:0000313" key="1">
    <source>
        <dbReference type="EMBL" id="OBZ78543.1"/>
    </source>
</evidence>